<protein>
    <submittedName>
        <fullName evidence="3">Uncharacterized protein</fullName>
    </submittedName>
</protein>
<comment type="caution">
    <text evidence="3">The sequence shown here is derived from an EMBL/GenBank/DDBJ whole genome shotgun (WGS) entry which is preliminary data.</text>
</comment>
<evidence type="ECO:0000313" key="3">
    <source>
        <dbReference type="EMBL" id="PHJ26009.1"/>
    </source>
</evidence>
<dbReference type="AlphaFoldDB" id="A0A2C6LF57"/>
<accession>A0A2C6LF57</accession>
<keyword evidence="2" id="KW-0732">Signal</keyword>
<proteinExistence type="predicted"/>
<feature type="chain" id="PRO_5012406290" evidence="2">
    <location>
        <begin position="17"/>
        <end position="358"/>
    </location>
</feature>
<organism evidence="3 4">
    <name type="scientific">Cystoisospora suis</name>
    <dbReference type="NCBI Taxonomy" id="483139"/>
    <lineage>
        <taxon>Eukaryota</taxon>
        <taxon>Sar</taxon>
        <taxon>Alveolata</taxon>
        <taxon>Apicomplexa</taxon>
        <taxon>Conoidasida</taxon>
        <taxon>Coccidia</taxon>
        <taxon>Eucoccidiorida</taxon>
        <taxon>Eimeriorina</taxon>
        <taxon>Sarcocystidae</taxon>
        <taxon>Cystoisospora</taxon>
    </lineage>
</organism>
<feature type="region of interest" description="Disordered" evidence="1">
    <location>
        <begin position="58"/>
        <end position="100"/>
    </location>
</feature>
<dbReference type="InterPro" id="IPR021109">
    <property type="entry name" value="Peptidase_aspartic_dom_sf"/>
</dbReference>
<evidence type="ECO:0000256" key="1">
    <source>
        <dbReference type="SAM" id="MobiDB-lite"/>
    </source>
</evidence>
<dbReference type="VEuPathDB" id="ToxoDB:CSUI_000136"/>
<dbReference type="Proteomes" id="UP000221165">
    <property type="component" value="Unassembled WGS sequence"/>
</dbReference>
<gene>
    <name evidence="3" type="ORF">CSUI_000136</name>
</gene>
<dbReference type="Gene3D" id="2.40.70.10">
    <property type="entry name" value="Acid Proteases"/>
    <property type="match status" value="1"/>
</dbReference>
<name>A0A2C6LF57_9APIC</name>
<evidence type="ECO:0000256" key="2">
    <source>
        <dbReference type="SAM" id="SignalP"/>
    </source>
</evidence>
<feature type="signal peptide" evidence="2">
    <location>
        <begin position="1"/>
        <end position="16"/>
    </location>
</feature>
<keyword evidence="4" id="KW-1185">Reference proteome</keyword>
<reference evidence="3 4" key="1">
    <citation type="journal article" date="2017" name="Int. J. Parasitol.">
        <title>The genome of the protozoan parasite Cystoisospora suis and a reverse vaccinology approach to identify vaccine candidates.</title>
        <authorList>
            <person name="Palmieri N."/>
            <person name="Shrestha A."/>
            <person name="Ruttkowski B."/>
            <person name="Beck T."/>
            <person name="Vogl C."/>
            <person name="Tomley F."/>
            <person name="Blake D.P."/>
            <person name="Joachim A."/>
        </authorList>
    </citation>
    <scope>NUCLEOTIDE SEQUENCE [LARGE SCALE GENOMIC DNA]</scope>
    <source>
        <strain evidence="3 4">Wien I</strain>
    </source>
</reference>
<dbReference type="GeneID" id="94423581"/>
<dbReference type="EMBL" id="MIGC01000067">
    <property type="protein sequence ID" value="PHJ26009.1"/>
    <property type="molecule type" value="Genomic_DNA"/>
</dbReference>
<dbReference type="RefSeq" id="XP_067927655.1">
    <property type="nucleotide sequence ID" value="XM_068060370.1"/>
</dbReference>
<sequence>MLLFVALCVHHVRVLALVDSGSEVTLISPSLVNLLKLRVNRTIRGTATHYYPTPCSAFRQVSQTPPPDTDPLLVDRRRQKQPGCVTGTDRKGAEKRKEEEFDSPPLLREIRGTFAVSPSRIVGRVEDLLVRFFGFHVGGENTKGYEERNISVLTKEDVRRRSADEESESNCFSGSNSLTTSKCFLPIVCDAFVLGDSFVSTLPCVTSPPAYSSSTAARSAKLDIHSSSSSENFPSFSRSYPVTSFRTAPASSGSAVSSSSPGLLCASCACCSTCRDTVEGGSGSITSRDTPLQSTHCPASPSFPFVIGVDSLVALEAVLDVAGKRLILCHGTFVAPLIPLPSNTAVQLSGEEFPMDFL</sequence>
<feature type="compositionally biased region" description="Basic and acidic residues" evidence="1">
    <location>
        <begin position="88"/>
        <end position="99"/>
    </location>
</feature>
<dbReference type="OrthoDB" id="333229at2759"/>
<evidence type="ECO:0000313" key="4">
    <source>
        <dbReference type="Proteomes" id="UP000221165"/>
    </source>
</evidence>